<comment type="subcellular location">
    <subcellularLocation>
        <location evidence="1">Secreted</location>
    </subcellularLocation>
</comment>
<dbReference type="PANTHER" id="PTHR32305:SF15">
    <property type="entry name" value="PROTEIN RHSA-RELATED"/>
    <property type="match status" value="1"/>
</dbReference>
<dbReference type="InterPro" id="IPR022385">
    <property type="entry name" value="Rhs_assc_core"/>
</dbReference>
<feature type="domain" description="Insecticide toxin TcdB middle/N-terminal" evidence="8">
    <location>
        <begin position="547"/>
        <end position="693"/>
    </location>
</feature>
<dbReference type="Proteomes" id="UP001500731">
    <property type="component" value="Unassembled WGS sequence"/>
</dbReference>
<dbReference type="InterPro" id="IPR056823">
    <property type="entry name" value="TEN-like_YD-shell"/>
</dbReference>
<dbReference type="InterPro" id="IPR006530">
    <property type="entry name" value="YD"/>
</dbReference>
<feature type="region of interest" description="Disordered" evidence="6">
    <location>
        <begin position="1"/>
        <end position="38"/>
    </location>
</feature>
<dbReference type="InterPro" id="IPR003284">
    <property type="entry name" value="Sal_SpvB"/>
</dbReference>
<keyword evidence="7" id="KW-1133">Transmembrane helix</keyword>
<accession>A0ABP8PUR1</accession>
<dbReference type="InterPro" id="IPR022045">
    <property type="entry name" value="TcdB_toxin_mid/N"/>
</dbReference>
<keyword evidence="2" id="KW-0964">Secreted</keyword>
<name>A0ABP8PUR1_9MICO</name>
<feature type="transmembrane region" description="Helical" evidence="7">
    <location>
        <begin position="1667"/>
        <end position="1695"/>
    </location>
</feature>
<gene>
    <name evidence="10" type="ORF">GCM10023171_35920</name>
</gene>
<evidence type="ECO:0000313" key="11">
    <source>
        <dbReference type="Proteomes" id="UP001500731"/>
    </source>
</evidence>
<proteinExistence type="predicted"/>
<organism evidence="10 11">
    <name type="scientific">Microbacterium panaciterrae</name>
    <dbReference type="NCBI Taxonomy" id="985759"/>
    <lineage>
        <taxon>Bacteria</taxon>
        <taxon>Bacillati</taxon>
        <taxon>Actinomycetota</taxon>
        <taxon>Actinomycetes</taxon>
        <taxon>Micrococcales</taxon>
        <taxon>Microbacteriaceae</taxon>
        <taxon>Microbacterium</taxon>
    </lineage>
</organism>
<protein>
    <submittedName>
        <fullName evidence="10">Toxin TcdB middle/N-terminal domain-containing protein</fullName>
    </submittedName>
</protein>
<feature type="compositionally biased region" description="Polar residues" evidence="6">
    <location>
        <begin position="29"/>
        <end position="38"/>
    </location>
</feature>
<dbReference type="Pfam" id="PF25023">
    <property type="entry name" value="TEN_YD-shell"/>
    <property type="match status" value="1"/>
</dbReference>
<feature type="domain" description="Teneurin-like YD-shell" evidence="9">
    <location>
        <begin position="1402"/>
        <end position="1656"/>
    </location>
</feature>
<keyword evidence="5" id="KW-0843">Virulence</keyword>
<feature type="transmembrane region" description="Helical" evidence="7">
    <location>
        <begin position="1780"/>
        <end position="1806"/>
    </location>
</feature>
<dbReference type="InterPro" id="IPR050708">
    <property type="entry name" value="T6SS_VgrG/RHS"/>
</dbReference>
<comment type="caution">
    <text evidence="10">The sequence shown here is derived from an EMBL/GenBank/DDBJ whole genome shotgun (WGS) entry which is preliminary data.</text>
</comment>
<dbReference type="NCBIfam" id="TIGR01643">
    <property type="entry name" value="YD_repeat_2x"/>
    <property type="match status" value="1"/>
</dbReference>
<sequence>MSVDIGFASQTPSLPGGGSAAGLGETFSPDLSTGTGTLTVPLEVPNGPNDCGPKLTLRYDSASANGPFGAGWTLALPRIVRSTMIGRPHYDDSDTLVLEGSGPLVRRADGTLTPQVATGDWTLTVAGDGFVATDRAGTRFTLGTAPEARIPGAGGAPWAWLLERIEDNVGEASVFGWRADRAQRYLDTVAYGPFTVAFAYEPRPDRLRWGRGGFLLETAERCAGIELRLPGDAHPLVRRWTLGYRQGEPNGASQLASVTMSGFAADGSSLDAPPLTFGYTTPTAPRLQAVPAIDAGATPPALGGGRVELVDWTGDGLADIIEFGTGGTARVWPNRGGSWGRPVGVGTVPALSAPDARAALVDIDGDGLADVVRSDLPLAGYQPRTADGFGVPRSWSQAPTVALGAASVRLGDLDGDGLPDLLWSTGTALLIASRTETGWSEKPLVVPSTPDGPPTDLADPRVFCADMTGDGTPDLVRVDGAGVRYWPYLGYGVFAPAVTMADAPVLPFDTNPADVLVVDLDGDGCADVLHLAAGVLTWWPNRAGDGFAPPRTIAHLPTGGMSDVRIADVLGTGAPAVAWTATLPSGRARWFAVDPCGGVHPGLLASIDNGVGRRTEIRWTTSALEAERDRSAGTPWSTRLPLVLPVVTGTTVTDAVSGPVAQTQYAYHDGRYDGVLREVCGFGRVTTTERGDADVATLVTEHRFHVGLTDAGAEPVTRAERIRARAIRGRIRRIDRRGLDPAPTGILFDRFEQSWQVVDGPDGTVVPRLAGSVKSVFEGAADPVSTIQTAQLAFDADGNVIEARERSFAGAAQTGELHTQTEYAVDPTGRYRQRVSRILQQDGSGTVLSDLRIRYDGLPAGQIGAQGLVTERMALAFTAATAADVYGAEMPDFAALGYHQVSGDSGWWVRLAAYARTDAGGVVQGTVTGPLGGVATIAFDPSGCYPVRSVDALGNVVTAEFDLRTYRPTAVRHPSGARSAAVYDALARTVATIEEGDSAAAPTVAFDYSTASIPLVVTAHRAAGAGDAPSVERQFLDGDGRIVERRRTDAQGEVADAATQFGARGLPVRTFLPRRVTGPWVAPASGEPHTAVQYDALGRAIRTVRPDGSTATVAYSPGMVEDTDASGARTRRHLDPAGHVVRIEQLLGADWIASAFEIDAKGAVSAEVDPVGNRTEFTRDLLGRTVRIRRPESEQIAVLDAANNPVESRSGAHRVFRTFDLGGRTVAVRHDTAVDAPVVQYVYHDNGATPADAGSHTDGGRLVRVDDETGTTVFDYDLRGNLARKTVTPAGGAPLTLQLAYRSDDLVTSIAYPDGTTIGYHYDVAGRLAAIDGVITAIDYDDSGRRIRTSYANGVTTEDAFDPHTGWLSASAVHAPGGTLRDVAYTHDPAGDLLQIASPDPALAWTYAYDGLHRLTGATGSGHTYAYAYDAAGNLASDGAGGGAYGYGGAGAAATLLTSVGADAYGYDDRGHLATAPWGVHTSDAEGRLRRLARADGVTEDYTYDHAGRLAVRRRTSPGGATSLVLSPDRLLRVEDGVVVLQFSDGEGIVATEKAGVRMWLHTDHLGSVVLATDAAGAVAASVAYGPFGAVLSRSGGAVAQGFATGLATEDGPGLVLLGARWYAPQLGRFLSPDSMIADVDDPLAWNLYAYCRDNPTSFVDPSGRNFWKIFAAVVATIAIIAVAVIVSVFTFGIAAPGAAALTVGGLSITWGAVFAATMIGIAAGGVIGGIAAARAGGDAGDVFLGIVVGGAVGGWAAFGAAFAGVAVAGGIGLTSGTILCGAVTGGVAGAINGAAMGFAAGFAGGKNKGIGDIMEKVLVGAVIGLVIGAAVGAVSGMVAPKTSFQQDLQQQFQTPAQGGSAASAPGAAAPAGGLTGPASEINTASGVASKLGTEAAGRFVSAAAPHLAGAFAPYAGMYAVQTAIVDLTAAGGAGFFDDIQQYVRTHNVDLGPFNFIKSDF</sequence>
<evidence type="ECO:0000256" key="7">
    <source>
        <dbReference type="SAM" id="Phobius"/>
    </source>
</evidence>
<evidence type="ECO:0000313" key="10">
    <source>
        <dbReference type="EMBL" id="GAA4491668.1"/>
    </source>
</evidence>
<feature type="transmembrane region" description="Helical" evidence="7">
    <location>
        <begin position="1707"/>
        <end position="1731"/>
    </location>
</feature>
<evidence type="ECO:0000259" key="9">
    <source>
        <dbReference type="Pfam" id="PF25023"/>
    </source>
</evidence>
<evidence type="ECO:0000256" key="3">
    <source>
        <dbReference type="ARBA" id="ARBA00022729"/>
    </source>
</evidence>
<evidence type="ECO:0000256" key="4">
    <source>
        <dbReference type="ARBA" id="ARBA00022737"/>
    </source>
</evidence>
<dbReference type="InterPro" id="IPR013517">
    <property type="entry name" value="FG-GAP"/>
</dbReference>
<keyword evidence="7" id="KW-0812">Transmembrane</keyword>
<dbReference type="SUPFAM" id="SSF69318">
    <property type="entry name" value="Integrin alpha N-terminal domain"/>
    <property type="match status" value="2"/>
</dbReference>
<dbReference type="InterPro" id="IPR028994">
    <property type="entry name" value="Integrin_alpha_N"/>
</dbReference>
<evidence type="ECO:0000256" key="2">
    <source>
        <dbReference type="ARBA" id="ARBA00022525"/>
    </source>
</evidence>
<dbReference type="Gene3D" id="2.130.10.130">
    <property type="entry name" value="Integrin alpha, N-terminal"/>
    <property type="match status" value="1"/>
</dbReference>
<keyword evidence="11" id="KW-1185">Reference proteome</keyword>
<keyword evidence="4" id="KW-0677">Repeat</keyword>
<keyword evidence="7" id="KW-0472">Membrane</keyword>
<dbReference type="EMBL" id="BAABGP010000026">
    <property type="protein sequence ID" value="GAA4491668.1"/>
    <property type="molecule type" value="Genomic_DNA"/>
</dbReference>
<keyword evidence="3" id="KW-0732">Signal</keyword>
<dbReference type="PANTHER" id="PTHR32305">
    <property type="match status" value="1"/>
</dbReference>
<dbReference type="RefSeq" id="WP_345188859.1">
    <property type="nucleotide sequence ID" value="NZ_BAABGP010000026.1"/>
</dbReference>
<evidence type="ECO:0000256" key="5">
    <source>
        <dbReference type="ARBA" id="ARBA00023026"/>
    </source>
</evidence>
<dbReference type="Pfam" id="PF03534">
    <property type="entry name" value="SpvB"/>
    <property type="match status" value="1"/>
</dbReference>
<reference evidence="11" key="1">
    <citation type="journal article" date="2019" name="Int. J. Syst. Evol. Microbiol.">
        <title>The Global Catalogue of Microorganisms (GCM) 10K type strain sequencing project: providing services to taxonomists for standard genome sequencing and annotation.</title>
        <authorList>
            <consortium name="The Broad Institute Genomics Platform"/>
            <consortium name="The Broad Institute Genome Sequencing Center for Infectious Disease"/>
            <person name="Wu L."/>
            <person name="Ma J."/>
        </authorList>
    </citation>
    <scope>NUCLEOTIDE SEQUENCE [LARGE SCALE GENOMIC DNA]</scope>
    <source>
        <strain evidence="11">JCM 17839</strain>
    </source>
</reference>
<feature type="transmembrane region" description="Helical" evidence="7">
    <location>
        <begin position="1743"/>
        <end position="1768"/>
    </location>
</feature>
<dbReference type="Pfam" id="PF13517">
    <property type="entry name" value="FG-GAP_3"/>
    <property type="match status" value="2"/>
</dbReference>
<dbReference type="Pfam" id="PF12256">
    <property type="entry name" value="TcdB_toxin_midN"/>
    <property type="match status" value="1"/>
</dbReference>
<dbReference type="NCBIfam" id="TIGR03696">
    <property type="entry name" value="Rhs_assc_core"/>
    <property type="match status" value="1"/>
</dbReference>
<evidence type="ECO:0000256" key="6">
    <source>
        <dbReference type="SAM" id="MobiDB-lite"/>
    </source>
</evidence>
<evidence type="ECO:0000256" key="1">
    <source>
        <dbReference type="ARBA" id="ARBA00004613"/>
    </source>
</evidence>
<dbReference type="Gene3D" id="2.180.10.10">
    <property type="entry name" value="RHS repeat-associated core"/>
    <property type="match status" value="2"/>
</dbReference>
<evidence type="ECO:0000259" key="8">
    <source>
        <dbReference type="Pfam" id="PF12256"/>
    </source>
</evidence>
<feature type="transmembrane region" description="Helical" evidence="7">
    <location>
        <begin position="1818"/>
        <end position="1840"/>
    </location>
</feature>